<feature type="non-terminal residue" evidence="1">
    <location>
        <position position="223"/>
    </location>
</feature>
<protein>
    <submittedName>
        <fullName evidence="1">Uncharacterized protein</fullName>
    </submittedName>
</protein>
<dbReference type="AlphaFoldDB" id="A0A834CET0"/>
<reference evidence="1" key="1">
    <citation type="journal article" name="BMC Genomics">
        <title>Long-read sequencing and de novo genome assembly of marine medaka (Oryzias melastigma).</title>
        <authorList>
            <person name="Liang P."/>
            <person name="Saqib H.S.A."/>
            <person name="Ni X."/>
            <person name="Shen Y."/>
        </authorList>
    </citation>
    <scope>NUCLEOTIDE SEQUENCE</scope>
    <source>
        <strain evidence="1">Bigg-433</strain>
    </source>
</reference>
<evidence type="ECO:0000313" key="2">
    <source>
        <dbReference type="Proteomes" id="UP000646548"/>
    </source>
</evidence>
<name>A0A834CET0_ORYME</name>
<sequence length="223" mass="25496">MAELCLGMSRRQDSPQHAHVFNFRTSKHHEQWIFVAIMLVKANYGGTKKYIKLQEACFSDFLSAVQEKFLIPETTTLKVTDDQGVESLHLKNHLRPLAVQTRQSIVDCARTRMWKAKLPKSHGYVITLQLPERAINKSTKEFHALGIVSLFPSLKDPYSKKGYILQDFLLMFGAEAASRLLEKWNTSFKEKVIQEAQSLKGSTLLRKYLKAALNEESDTPEEP</sequence>
<comment type="caution">
    <text evidence="1">The sequence shown here is derived from an EMBL/GenBank/DDBJ whole genome shotgun (WGS) entry which is preliminary data.</text>
</comment>
<gene>
    <name evidence="1" type="ORF">FQA47_000577</name>
</gene>
<organism evidence="1 2">
    <name type="scientific">Oryzias melastigma</name>
    <name type="common">Marine medaka</name>
    <dbReference type="NCBI Taxonomy" id="30732"/>
    <lineage>
        <taxon>Eukaryota</taxon>
        <taxon>Metazoa</taxon>
        <taxon>Chordata</taxon>
        <taxon>Craniata</taxon>
        <taxon>Vertebrata</taxon>
        <taxon>Euteleostomi</taxon>
        <taxon>Actinopterygii</taxon>
        <taxon>Neopterygii</taxon>
        <taxon>Teleostei</taxon>
        <taxon>Neoteleostei</taxon>
        <taxon>Acanthomorphata</taxon>
        <taxon>Ovalentaria</taxon>
        <taxon>Atherinomorphae</taxon>
        <taxon>Beloniformes</taxon>
        <taxon>Adrianichthyidae</taxon>
        <taxon>Oryziinae</taxon>
        <taxon>Oryzias</taxon>
    </lineage>
</organism>
<accession>A0A834CET0</accession>
<dbReference type="Proteomes" id="UP000646548">
    <property type="component" value="Unassembled WGS sequence"/>
</dbReference>
<dbReference type="EMBL" id="WKFB01000293">
    <property type="protein sequence ID" value="KAF6728082.1"/>
    <property type="molecule type" value="Genomic_DNA"/>
</dbReference>
<evidence type="ECO:0000313" key="1">
    <source>
        <dbReference type="EMBL" id="KAF6728082.1"/>
    </source>
</evidence>
<proteinExistence type="predicted"/>